<feature type="domain" description="Zinc finger ZPR1-type" evidence="9">
    <location>
        <begin position="238"/>
        <end position="399"/>
    </location>
</feature>
<protein>
    <submittedName>
        <fullName evidence="10">ZPR1 zinc-finger domain-domain-containing protein</fullName>
    </submittedName>
</protein>
<dbReference type="FunFam" id="2.60.120.1040:FF:000003">
    <property type="entry name" value="Zinc finger protein zpr1"/>
    <property type="match status" value="1"/>
</dbReference>
<dbReference type="FunFam" id="2.20.25.420:FF:000001">
    <property type="entry name" value="Zinc finger protein ZPR1"/>
    <property type="match status" value="1"/>
</dbReference>
<evidence type="ECO:0000256" key="1">
    <source>
        <dbReference type="ARBA" id="ARBA00004123"/>
    </source>
</evidence>
<comment type="caution">
    <text evidence="10">The sequence shown here is derived from an EMBL/GenBank/DDBJ whole genome shotgun (WGS) entry which is preliminary data.</text>
</comment>
<evidence type="ECO:0000256" key="4">
    <source>
        <dbReference type="ARBA" id="ARBA00022737"/>
    </source>
</evidence>
<dbReference type="InParanoid" id="A0A1X2HNM2"/>
<evidence type="ECO:0000256" key="2">
    <source>
        <dbReference type="ARBA" id="ARBA00008354"/>
    </source>
</evidence>
<dbReference type="Proteomes" id="UP000242180">
    <property type="component" value="Unassembled WGS sequence"/>
</dbReference>
<dbReference type="Gene3D" id="2.60.120.1040">
    <property type="entry name" value="ZPR1, A/B domain"/>
    <property type="match status" value="2"/>
</dbReference>
<dbReference type="InterPro" id="IPR056180">
    <property type="entry name" value="ZPR1_jr_dom"/>
</dbReference>
<dbReference type="OrthoDB" id="308464at2759"/>
<sequence length="445" mass="49932">MSTEQPQPNEPIFVDLHDNSKPAEIESLCMKCNENGTTRLLFTKIPHFKEIILMAFECPHCGFRNNELQSAGVFNEKGQTVSCKVNGKQDLDRQLVKSDFASVKFEELDLEIPSNARRGLLTTVEGLVGNAIDDLSAAQPVRLHADKDLHDKIEAIINKLDAYKEGQEPFTLSIEDPSGNSYIENRCLPAQDPQLTVRWYTRTPEQNAFLGLQSEQQQQQQQQEAGEETENEILTFPANCSHCNAPSETNMHVMDIPHFKEVVIMATSCQQCGYKSNEVKAGGPISPEGKKITLKITDVEDLSRDILKSETCGLSIPEIDLELTPGTLGGRFTTVEGLLRQVHEELQERVPFMHGDSTTNESRERWHAFLAKLQQVADGELMPVTLVLNDPLSNSYLQNLYAPDPDPEMTIENYERDWETNEGLGLNDIKLENYENDAPTAKSNN</sequence>
<reference evidence="10 11" key="1">
    <citation type="submission" date="2016-07" db="EMBL/GenBank/DDBJ databases">
        <title>Pervasive Adenine N6-methylation of Active Genes in Fungi.</title>
        <authorList>
            <consortium name="DOE Joint Genome Institute"/>
            <person name="Mondo S.J."/>
            <person name="Dannebaum R.O."/>
            <person name="Kuo R.C."/>
            <person name="Labutti K."/>
            <person name="Haridas S."/>
            <person name="Kuo A."/>
            <person name="Salamov A."/>
            <person name="Ahrendt S.R."/>
            <person name="Lipzen A."/>
            <person name="Sullivan W."/>
            <person name="Andreopoulos W.B."/>
            <person name="Clum A."/>
            <person name="Lindquist E."/>
            <person name="Daum C."/>
            <person name="Ramamoorthy G.K."/>
            <person name="Gryganskyi A."/>
            <person name="Culley D."/>
            <person name="Magnuson J.K."/>
            <person name="James T.Y."/>
            <person name="O'Malley M.A."/>
            <person name="Stajich J.E."/>
            <person name="Spatafora J.W."/>
            <person name="Visel A."/>
            <person name="Grigoriev I.V."/>
        </authorList>
    </citation>
    <scope>NUCLEOTIDE SEQUENCE [LARGE SCALE GENOMIC DNA]</scope>
    <source>
        <strain evidence="10 11">NRRL 2496</strain>
    </source>
</reference>
<dbReference type="OMA" id="FREVVIM"/>
<dbReference type="GO" id="GO:0005737">
    <property type="term" value="C:cytoplasm"/>
    <property type="evidence" value="ECO:0007669"/>
    <property type="project" value="EnsemblFungi"/>
</dbReference>
<keyword evidence="5 10" id="KW-0863">Zinc-finger</keyword>
<evidence type="ECO:0000259" key="9">
    <source>
        <dbReference type="SMART" id="SM00709"/>
    </source>
</evidence>
<evidence type="ECO:0000256" key="3">
    <source>
        <dbReference type="ARBA" id="ARBA00022723"/>
    </source>
</evidence>
<comment type="similarity">
    <text evidence="2">Belongs to the ZPR1 family.</text>
</comment>
<keyword evidence="3" id="KW-0479">Metal-binding</keyword>
<dbReference type="InterPro" id="IPR042452">
    <property type="entry name" value="ZPR1_Znf1/2"/>
</dbReference>
<dbReference type="Pfam" id="PF22794">
    <property type="entry name" value="jr-ZPR1"/>
    <property type="match status" value="2"/>
</dbReference>
<dbReference type="Pfam" id="PF03367">
    <property type="entry name" value="Zn_ribbon_ZPR1"/>
    <property type="match status" value="2"/>
</dbReference>
<dbReference type="FunFam" id="2.60.120.1040:FF:000001">
    <property type="entry name" value="Zinc finger protein ZPR1"/>
    <property type="match status" value="1"/>
</dbReference>
<dbReference type="SMART" id="SM00709">
    <property type="entry name" value="Zpr1"/>
    <property type="match status" value="2"/>
</dbReference>
<dbReference type="GO" id="GO:0005634">
    <property type="term" value="C:nucleus"/>
    <property type="evidence" value="ECO:0007669"/>
    <property type="project" value="UniProtKB-SubCell"/>
</dbReference>
<dbReference type="NCBIfam" id="TIGR00310">
    <property type="entry name" value="ZPR1_znf"/>
    <property type="match status" value="2"/>
</dbReference>
<evidence type="ECO:0000256" key="8">
    <source>
        <dbReference type="ARBA" id="ARBA00054139"/>
    </source>
</evidence>
<organism evidence="10 11">
    <name type="scientific">Syncephalastrum racemosum</name>
    <name type="common">Filamentous fungus</name>
    <dbReference type="NCBI Taxonomy" id="13706"/>
    <lineage>
        <taxon>Eukaryota</taxon>
        <taxon>Fungi</taxon>
        <taxon>Fungi incertae sedis</taxon>
        <taxon>Mucoromycota</taxon>
        <taxon>Mucoromycotina</taxon>
        <taxon>Mucoromycetes</taxon>
        <taxon>Mucorales</taxon>
        <taxon>Syncephalastraceae</taxon>
        <taxon>Syncephalastrum</taxon>
    </lineage>
</organism>
<gene>
    <name evidence="10" type="ORF">BCR43DRAFT_521890</name>
</gene>
<dbReference type="PANTHER" id="PTHR10876:SF0">
    <property type="entry name" value="ZINC FINGER PROTEIN ZPR1"/>
    <property type="match status" value="1"/>
</dbReference>
<keyword evidence="4" id="KW-0677">Repeat</keyword>
<evidence type="ECO:0000256" key="7">
    <source>
        <dbReference type="ARBA" id="ARBA00023242"/>
    </source>
</evidence>
<dbReference type="InterPro" id="IPR040141">
    <property type="entry name" value="ZPR1"/>
</dbReference>
<dbReference type="InterPro" id="IPR004457">
    <property type="entry name" value="Znf_ZPR1"/>
</dbReference>
<name>A0A1X2HNM2_SYNRA</name>
<dbReference type="GO" id="GO:0061770">
    <property type="term" value="F:translation elongation factor binding"/>
    <property type="evidence" value="ECO:0007669"/>
    <property type="project" value="EnsemblFungi"/>
</dbReference>
<keyword evidence="11" id="KW-1185">Reference proteome</keyword>
<dbReference type="STRING" id="13706.A0A1X2HNM2"/>
<comment type="subcellular location">
    <subcellularLocation>
        <location evidence="1">Nucleus</location>
    </subcellularLocation>
</comment>
<feature type="domain" description="Zinc finger ZPR1-type" evidence="9">
    <location>
        <begin position="27"/>
        <end position="185"/>
    </location>
</feature>
<evidence type="ECO:0000313" key="11">
    <source>
        <dbReference type="Proteomes" id="UP000242180"/>
    </source>
</evidence>
<dbReference type="InterPro" id="IPR042451">
    <property type="entry name" value="ZPR1_A/B_dom"/>
</dbReference>
<dbReference type="GO" id="GO:0000086">
    <property type="term" value="P:G2/M transition of mitotic cell cycle"/>
    <property type="evidence" value="ECO:0007669"/>
    <property type="project" value="EnsemblFungi"/>
</dbReference>
<proteinExistence type="inferred from homology"/>
<comment type="function">
    <text evidence="8">Acts as a protein folding chaperone for elongation factor 1-alpha.</text>
</comment>
<dbReference type="GO" id="GO:0009749">
    <property type="term" value="P:response to glucose"/>
    <property type="evidence" value="ECO:0007669"/>
    <property type="project" value="EnsemblFungi"/>
</dbReference>
<dbReference type="FunFam" id="2.20.25.420:FF:000002">
    <property type="entry name" value="Zinc finger protein ZPR1"/>
    <property type="match status" value="1"/>
</dbReference>
<keyword evidence="6" id="KW-0862">Zinc</keyword>
<dbReference type="GO" id="GO:0006458">
    <property type="term" value="P:'de novo' protein folding"/>
    <property type="evidence" value="ECO:0007669"/>
    <property type="project" value="EnsemblFungi"/>
</dbReference>
<keyword evidence="7" id="KW-0539">Nucleus</keyword>
<dbReference type="EMBL" id="MCGN01000002">
    <property type="protein sequence ID" value="ORZ00961.1"/>
    <property type="molecule type" value="Genomic_DNA"/>
</dbReference>
<dbReference type="AlphaFoldDB" id="A0A1X2HNM2"/>
<dbReference type="GO" id="GO:0044183">
    <property type="term" value="F:protein folding chaperone"/>
    <property type="evidence" value="ECO:0007669"/>
    <property type="project" value="EnsemblFungi"/>
</dbReference>
<dbReference type="GO" id="GO:0008270">
    <property type="term" value="F:zinc ion binding"/>
    <property type="evidence" value="ECO:0007669"/>
    <property type="project" value="UniProtKB-KW"/>
</dbReference>
<dbReference type="FunCoup" id="A0A1X2HNM2">
    <property type="interactions" value="909"/>
</dbReference>
<evidence type="ECO:0000256" key="6">
    <source>
        <dbReference type="ARBA" id="ARBA00022833"/>
    </source>
</evidence>
<evidence type="ECO:0000313" key="10">
    <source>
        <dbReference type="EMBL" id="ORZ00961.1"/>
    </source>
</evidence>
<dbReference type="Gene3D" id="2.20.25.420">
    <property type="entry name" value="ZPR1, zinc finger domain"/>
    <property type="match status" value="2"/>
</dbReference>
<evidence type="ECO:0000256" key="5">
    <source>
        <dbReference type="ARBA" id="ARBA00022771"/>
    </source>
</evidence>
<dbReference type="PANTHER" id="PTHR10876">
    <property type="entry name" value="ZINC FINGER PROTEIN ZPR1"/>
    <property type="match status" value="1"/>
</dbReference>
<accession>A0A1X2HNM2</accession>